<dbReference type="InterPro" id="IPR052411">
    <property type="entry name" value="c-mor_Regulatory_Protein"/>
</dbReference>
<protein>
    <submittedName>
        <fullName evidence="1">Mor family transcriptional regulator</fullName>
    </submittedName>
</protein>
<dbReference type="InterPro" id="IPR009057">
    <property type="entry name" value="Homeodomain-like_sf"/>
</dbReference>
<dbReference type="RefSeq" id="WP_056701425.1">
    <property type="nucleotide sequence ID" value="NZ_JAVDTR010000004.1"/>
</dbReference>
<dbReference type="InterPro" id="IPR049739">
    <property type="entry name" value="YraL-like"/>
</dbReference>
<dbReference type="PANTHER" id="PTHR37812">
    <property type="entry name" value="MU-LIKE PROPHAGE FLUMU PROTEIN C"/>
    <property type="match status" value="1"/>
</dbReference>
<organism evidence="1 2">
    <name type="scientific">Paenibacillus amylolyticus</name>
    <dbReference type="NCBI Taxonomy" id="1451"/>
    <lineage>
        <taxon>Bacteria</taxon>
        <taxon>Bacillati</taxon>
        <taxon>Bacillota</taxon>
        <taxon>Bacilli</taxon>
        <taxon>Bacillales</taxon>
        <taxon>Paenibacillaceae</taxon>
        <taxon>Paenibacillus</taxon>
    </lineage>
</organism>
<evidence type="ECO:0000313" key="2">
    <source>
        <dbReference type="Proteomes" id="UP001254832"/>
    </source>
</evidence>
<dbReference type="EMBL" id="JAVDTR010000004">
    <property type="protein sequence ID" value="MDR6723469.1"/>
    <property type="molecule type" value="Genomic_DNA"/>
</dbReference>
<accession>A0AAP5LQJ1</accession>
<proteinExistence type="predicted"/>
<dbReference type="PANTHER" id="PTHR37812:SF1">
    <property type="entry name" value="MU-LIKE PROPHAGE FLUMU PROTEIN C"/>
    <property type="match status" value="1"/>
</dbReference>
<sequence length="91" mass="10643">MKYTNADSLLPEELLQEIQRYVHGGMIYIPKRKDTYSKWGEQSGTRVMLNLRNREIREKFAEGATVDQLIDQYALSSDSIKKIVYSRKNKS</sequence>
<reference evidence="1" key="1">
    <citation type="submission" date="2023-07" db="EMBL/GenBank/DDBJ databases">
        <title>Sorghum-associated microbial communities from plants grown in Nebraska, USA.</title>
        <authorList>
            <person name="Schachtman D."/>
        </authorList>
    </citation>
    <scope>NUCLEOTIDE SEQUENCE</scope>
    <source>
        <strain evidence="1">BE80</strain>
    </source>
</reference>
<comment type="caution">
    <text evidence="1">The sequence shown here is derived from an EMBL/GenBank/DDBJ whole genome shotgun (WGS) entry which is preliminary data.</text>
</comment>
<evidence type="ECO:0000313" key="1">
    <source>
        <dbReference type="EMBL" id="MDR6723469.1"/>
    </source>
</evidence>
<dbReference type="Proteomes" id="UP001254832">
    <property type="component" value="Unassembled WGS sequence"/>
</dbReference>
<gene>
    <name evidence="1" type="ORF">J2W91_001921</name>
</gene>
<dbReference type="SUPFAM" id="SSF46689">
    <property type="entry name" value="Homeodomain-like"/>
    <property type="match status" value="1"/>
</dbReference>
<dbReference type="NCBIfam" id="NF040785">
    <property type="entry name" value="CD3324_fam"/>
    <property type="match status" value="1"/>
</dbReference>
<dbReference type="Gene3D" id="1.10.10.60">
    <property type="entry name" value="Homeodomain-like"/>
    <property type="match status" value="1"/>
</dbReference>
<name>A0AAP5LQJ1_PAEAM</name>
<dbReference type="AlphaFoldDB" id="A0AAP5LQJ1"/>